<feature type="region of interest" description="Disordered" evidence="3">
    <location>
        <begin position="189"/>
        <end position="208"/>
    </location>
</feature>
<dbReference type="PANTHER" id="PTHR37534:SF44">
    <property type="entry name" value="ZN(II)2CYS6 TRANSCRIPTION FACTOR (EUROFUNG)"/>
    <property type="match status" value="1"/>
</dbReference>
<dbReference type="GO" id="GO:0000981">
    <property type="term" value="F:DNA-binding transcription factor activity, RNA polymerase II-specific"/>
    <property type="evidence" value="ECO:0007669"/>
    <property type="project" value="InterPro"/>
</dbReference>
<evidence type="ECO:0000313" key="6">
    <source>
        <dbReference type="Proteomes" id="UP000660729"/>
    </source>
</evidence>
<dbReference type="GO" id="GO:0005634">
    <property type="term" value="C:nucleus"/>
    <property type="evidence" value="ECO:0007669"/>
    <property type="project" value="UniProtKB-SubCell"/>
</dbReference>
<dbReference type="InterPro" id="IPR021858">
    <property type="entry name" value="Fun_TF"/>
</dbReference>
<evidence type="ECO:0000256" key="1">
    <source>
        <dbReference type="ARBA" id="ARBA00004123"/>
    </source>
</evidence>
<evidence type="ECO:0000256" key="3">
    <source>
        <dbReference type="SAM" id="MobiDB-lite"/>
    </source>
</evidence>
<dbReference type="SUPFAM" id="SSF57701">
    <property type="entry name" value="Zn2/Cys6 DNA-binding domain"/>
    <property type="match status" value="1"/>
</dbReference>
<evidence type="ECO:0000256" key="2">
    <source>
        <dbReference type="ARBA" id="ARBA00023242"/>
    </source>
</evidence>
<dbReference type="AlphaFoldDB" id="A0A8H6VJB1"/>
<protein>
    <submittedName>
        <fullName evidence="5">Beauvericin cluster-specific repressor BEA4</fullName>
    </submittedName>
</protein>
<dbReference type="Pfam" id="PF11951">
    <property type="entry name" value="Fungal_trans_2"/>
    <property type="match status" value="1"/>
</dbReference>
<evidence type="ECO:0000259" key="4">
    <source>
        <dbReference type="PROSITE" id="PS50048"/>
    </source>
</evidence>
<dbReference type="GO" id="GO:0045944">
    <property type="term" value="P:positive regulation of transcription by RNA polymerase II"/>
    <property type="evidence" value="ECO:0007669"/>
    <property type="project" value="TreeGrafter"/>
</dbReference>
<comment type="subcellular location">
    <subcellularLocation>
        <location evidence="1">Nucleus</location>
    </subcellularLocation>
</comment>
<feature type="domain" description="Zn(2)-C6 fungal-type" evidence="4">
    <location>
        <begin position="17"/>
        <end position="45"/>
    </location>
</feature>
<dbReference type="OrthoDB" id="4835445at2759"/>
<dbReference type="Proteomes" id="UP000660729">
    <property type="component" value="Unassembled WGS sequence"/>
</dbReference>
<reference evidence="5" key="1">
    <citation type="submission" date="2020-04" db="EMBL/GenBank/DDBJ databases">
        <title>Draft genome resource of the tomato pathogen Pseudocercospora fuligena.</title>
        <authorList>
            <person name="Zaccaron A."/>
        </authorList>
    </citation>
    <scope>NUCLEOTIDE SEQUENCE</scope>
    <source>
        <strain evidence="5">PF001</strain>
    </source>
</reference>
<dbReference type="InterPro" id="IPR036864">
    <property type="entry name" value="Zn2-C6_fun-type_DNA-bd_sf"/>
</dbReference>
<dbReference type="CDD" id="cd00067">
    <property type="entry name" value="GAL4"/>
    <property type="match status" value="1"/>
</dbReference>
<dbReference type="PANTHER" id="PTHR37534">
    <property type="entry name" value="TRANSCRIPTIONAL ACTIVATOR PROTEIN UGA3"/>
    <property type="match status" value="1"/>
</dbReference>
<organism evidence="5 6">
    <name type="scientific">Pseudocercospora fuligena</name>
    <dbReference type="NCBI Taxonomy" id="685502"/>
    <lineage>
        <taxon>Eukaryota</taxon>
        <taxon>Fungi</taxon>
        <taxon>Dikarya</taxon>
        <taxon>Ascomycota</taxon>
        <taxon>Pezizomycotina</taxon>
        <taxon>Dothideomycetes</taxon>
        <taxon>Dothideomycetidae</taxon>
        <taxon>Mycosphaerellales</taxon>
        <taxon>Mycosphaerellaceae</taxon>
        <taxon>Pseudocercospora</taxon>
    </lineage>
</organism>
<dbReference type="SMART" id="SM00066">
    <property type="entry name" value="GAL4"/>
    <property type="match status" value="1"/>
</dbReference>
<sequence length="709" mass="78980">MGEPTTGRPKISKSRNGCGECKRKRMKCDEHLPTCWNCAHRKVECPGYTRELKWSTKYEKFKTPRSRAKSAATRRTASPLRQEFQQVIQAIGSRRSTLVSLSDEETPSATGGNIHVANKFHLTTNRPADDEVVTETPRQERRRSSSSSHASDCAQKAQADDAPLNSGSDHGQDTIALNPTFQHDLPDSQLREASEPHDICGPDSQHLDADQDLMRDSEDDDEEVGRSPSFESALVSSPGLQQYLALWNEFAPSSDDRAVDRLVPHYFETICRVMSCFDSTTNPYRTDIPGVLHSSPYIFNCMMGMAAAHMANYEKDMAVTAISYQTEAMQSLQLQMSGLLPLSSINGGGTTYQTLLGTIMLGMTSAWHDPTANGMSHLRGARLLFRAWSQEQQLYDSSSQVKILTREQNFIVGSMAYWECLASFICDQPIGAIHYLLPFCTLAEGQIVYPHSWTGVSTPMFILTAQVGILLRQKRVLEKLSLIRRGAQAKDTLDLELIQDASDLHDKIMEYDLPPMEAIEDTGDLNTPVSHLCEVAKVYRFTALLELYRAFPLLAQHPTAGNITMDPTKVQSNADDLAFDLATSIITIVADMPRSSGVYTVLCIPLISAGSALQAYQTGFSAVSKADLGAELTCMRRSRSNVDCWRENTRQQILHTSRQIGLAPFKRLAKLVQEVWTRSDMHADMAADPETPIHWIDVMMEQHLETLFG</sequence>
<dbReference type="GO" id="GO:0000976">
    <property type="term" value="F:transcription cis-regulatory region binding"/>
    <property type="evidence" value="ECO:0007669"/>
    <property type="project" value="TreeGrafter"/>
</dbReference>
<accession>A0A8H6VJB1</accession>
<keyword evidence="6" id="KW-1185">Reference proteome</keyword>
<proteinExistence type="predicted"/>
<keyword evidence="2" id="KW-0539">Nucleus</keyword>
<comment type="caution">
    <text evidence="5">The sequence shown here is derived from an EMBL/GenBank/DDBJ whole genome shotgun (WGS) entry which is preliminary data.</text>
</comment>
<feature type="region of interest" description="Disordered" evidence="3">
    <location>
        <begin position="96"/>
        <end position="182"/>
    </location>
</feature>
<dbReference type="PROSITE" id="PS50048">
    <property type="entry name" value="ZN2_CY6_FUNGAL_2"/>
    <property type="match status" value="1"/>
</dbReference>
<dbReference type="GO" id="GO:0008270">
    <property type="term" value="F:zinc ion binding"/>
    <property type="evidence" value="ECO:0007669"/>
    <property type="project" value="InterPro"/>
</dbReference>
<evidence type="ECO:0000313" key="5">
    <source>
        <dbReference type="EMBL" id="KAF7192522.1"/>
    </source>
</evidence>
<dbReference type="EMBL" id="JABCIY010000121">
    <property type="protein sequence ID" value="KAF7192522.1"/>
    <property type="molecule type" value="Genomic_DNA"/>
</dbReference>
<gene>
    <name evidence="5" type="ORF">HII31_06154</name>
</gene>
<dbReference type="Pfam" id="PF00172">
    <property type="entry name" value="Zn_clus"/>
    <property type="match status" value="1"/>
</dbReference>
<dbReference type="Gene3D" id="4.10.240.10">
    <property type="entry name" value="Zn(2)-C6 fungal-type DNA-binding domain"/>
    <property type="match status" value="1"/>
</dbReference>
<feature type="compositionally biased region" description="Polar residues" evidence="3">
    <location>
        <begin position="165"/>
        <end position="181"/>
    </location>
</feature>
<dbReference type="PROSITE" id="PS00463">
    <property type="entry name" value="ZN2_CY6_FUNGAL_1"/>
    <property type="match status" value="1"/>
</dbReference>
<name>A0A8H6VJB1_9PEZI</name>
<dbReference type="InterPro" id="IPR001138">
    <property type="entry name" value="Zn2Cys6_DnaBD"/>
</dbReference>